<evidence type="ECO:0000259" key="2">
    <source>
        <dbReference type="PROSITE" id="PS50035"/>
    </source>
</evidence>
<evidence type="ECO:0000313" key="4">
    <source>
        <dbReference type="Proteomes" id="UP000092544"/>
    </source>
</evidence>
<keyword evidence="1" id="KW-0732">Signal</keyword>
<feature type="signal peptide" evidence="1">
    <location>
        <begin position="1"/>
        <end position="19"/>
    </location>
</feature>
<dbReference type="PANTHER" id="PTHR10185">
    <property type="entry name" value="PHOSPHOLIPASE D - RELATED"/>
    <property type="match status" value="1"/>
</dbReference>
<evidence type="ECO:0000313" key="3">
    <source>
        <dbReference type="EMBL" id="SBS35082.1"/>
    </source>
</evidence>
<dbReference type="RefSeq" id="WP_067018315.1">
    <property type="nucleotide sequence ID" value="NZ_FLOB01000009.1"/>
</dbReference>
<dbReference type="GO" id="GO:0006793">
    <property type="term" value="P:phosphorus metabolic process"/>
    <property type="evidence" value="ECO:0007669"/>
    <property type="project" value="UniProtKB-ARBA"/>
</dbReference>
<organism evidence="3 4">
    <name type="scientific">Marinomonas spartinae</name>
    <dbReference type="NCBI Taxonomy" id="1792290"/>
    <lineage>
        <taxon>Bacteria</taxon>
        <taxon>Pseudomonadati</taxon>
        <taxon>Pseudomonadota</taxon>
        <taxon>Gammaproteobacteria</taxon>
        <taxon>Oceanospirillales</taxon>
        <taxon>Oceanospirillaceae</taxon>
        <taxon>Marinomonas</taxon>
    </lineage>
</organism>
<dbReference type="Proteomes" id="UP000092544">
    <property type="component" value="Unassembled WGS sequence"/>
</dbReference>
<dbReference type="SMART" id="SM00155">
    <property type="entry name" value="PLDc"/>
    <property type="match status" value="2"/>
</dbReference>
<dbReference type="PANTHER" id="PTHR10185:SF17">
    <property type="entry name" value="GM01519P-RELATED"/>
    <property type="match status" value="1"/>
</dbReference>
<proteinExistence type="predicted"/>
<name>A0A1A8TP72_9GAMM</name>
<dbReference type="EMBL" id="FLOB01000009">
    <property type="protein sequence ID" value="SBS35082.1"/>
    <property type="molecule type" value="Genomic_DNA"/>
</dbReference>
<sequence>MKFRFLVGLMVLWSVGVQAKFVQSGMELVDTIPSGTSLSTPDLRDAVSVWCSEFDKAKSAIDIAQFYVSGEPNTTNGPLQKVIQHLREAGERGVKIRFLMDQHGLRISDKKTIEELKTIPNLTFKLIDYNKIGGGIIHAKYFVIDGGKSAYMGSQNFDWRSLKHIHETGLLVTNTTIAREMQAIFEVDWMNQSRVQQGQPPVVLNTKTVLADESQPDYLVASPNAFNPPGVGDSQSELPRLLAKAKHEVKIMVMTYAPLSYSTHRPRPYYPIIDTAIRAAAQRGVKIELMVSSWNTGKPDIDYLKSLQVLPNIQIKVVTFPQAKEGFIPYARVLHSKTMEIDHKIAWVGTSNWEGGYMDNSRNLEMVMQNGAMANRIAELHQQLWDSQYAKPLEVDKDYPTPHPGSEK</sequence>
<dbReference type="InterPro" id="IPR050874">
    <property type="entry name" value="Diverse_PLD-related"/>
</dbReference>
<dbReference type="AlphaFoldDB" id="A0A1A8TP72"/>
<dbReference type="STRING" id="1792290.MSP8886_03259"/>
<dbReference type="PROSITE" id="PS50035">
    <property type="entry name" value="PLD"/>
    <property type="match status" value="2"/>
</dbReference>
<evidence type="ECO:0000256" key="1">
    <source>
        <dbReference type="SAM" id="SignalP"/>
    </source>
</evidence>
<keyword evidence="4" id="KW-1185">Reference proteome</keyword>
<dbReference type="GO" id="GO:0003824">
    <property type="term" value="F:catalytic activity"/>
    <property type="evidence" value="ECO:0007669"/>
    <property type="project" value="InterPro"/>
</dbReference>
<dbReference type="Gene3D" id="3.30.870.10">
    <property type="entry name" value="Endonuclease Chain A"/>
    <property type="match status" value="2"/>
</dbReference>
<gene>
    <name evidence="3" type="primary">cls</name>
    <name evidence="3" type="ORF">MSP8886_03259</name>
</gene>
<dbReference type="SUPFAM" id="SSF56024">
    <property type="entry name" value="Phospholipase D/nuclease"/>
    <property type="match status" value="2"/>
</dbReference>
<reference evidence="3 4" key="1">
    <citation type="submission" date="2016-06" db="EMBL/GenBank/DDBJ databases">
        <authorList>
            <person name="Kjaerup R.B."/>
            <person name="Dalgaard T.S."/>
            <person name="Juul-Madsen H.R."/>
        </authorList>
    </citation>
    <scope>NUCLEOTIDE SEQUENCE [LARGE SCALE GENOMIC DNA]</scope>
    <source>
        <strain evidence="3 4">CECT 8886</strain>
    </source>
</reference>
<protein>
    <submittedName>
        <fullName evidence="3">Cardiolipin synthase</fullName>
    </submittedName>
</protein>
<feature type="domain" description="PLD phosphodiesterase" evidence="2">
    <location>
        <begin position="330"/>
        <end position="357"/>
    </location>
</feature>
<dbReference type="InterPro" id="IPR001736">
    <property type="entry name" value="PLipase_D/transphosphatidylase"/>
</dbReference>
<accession>A0A1A8TP72</accession>
<dbReference type="OrthoDB" id="9814092at2"/>
<dbReference type="InterPro" id="IPR025202">
    <property type="entry name" value="PLD-like_dom"/>
</dbReference>
<dbReference type="Pfam" id="PF13091">
    <property type="entry name" value="PLDc_2"/>
    <property type="match status" value="2"/>
</dbReference>
<feature type="chain" id="PRO_5008379182" evidence="1">
    <location>
        <begin position="20"/>
        <end position="408"/>
    </location>
</feature>
<dbReference type="CDD" id="cd09107">
    <property type="entry name" value="PLDc_vPLD3_4_5_like_2"/>
    <property type="match status" value="1"/>
</dbReference>
<feature type="domain" description="PLD phosphodiesterase" evidence="2">
    <location>
        <begin position="133"/>
        <end position="161"/>
    </location>
</feature>